<dbReference type="EMBL" id="QHLQ01000028">
    <property type="protein sequence ID" value="NIZ63116.1"/>
    <property type="molecule type" value="Genomic_DNA"/>
</dbReference>
<comment type="caution">
    <text evidence="2">The sequence shown here is derived from an EMBL/GenBank/DDBJ whole genome shotgun (WGS) entry which is preliminary data.</text>
</comment>
<keyword evidence="3" id="KW-1185">Reference proteome</keyword>
<gene>
    <name evidence="2" type="ORF">DL239_19305</name>
</gene>
<evidence type="ECO:0000313" key="3">
    <source>
        <dbReference type="Proteomes" id="UP001429564"/>
    </source>
</evidence>
<dbReference type="PROSITE" id="PS51257">
    <property type="entry name" value="PROKAR_LIPOPROTEIN"/>
    <property type="match status" value="1"/>
</dbReference>
<organism evidence="2 3">
    <name type="scientific">Parasedimentitalea denitrificans</name>
    <dbReference type="NCBI Taxonomy" id="2211118"/>
    <lineage>
        <taxon>Bacteria</taxon>
        <taxon>Pseudomonadati</taxon>
        <taxon>Pseudomonadota</taxon>
        <taxon>Alphaproteobacteria</taxon>
        <taxon>Rhodobacterales</taxon>
        <taxon>Paracoccaceae</taxon>
        <taxon>Parasedimentitalea</taxon>
    </lineage>
</organism>
<evidence type="ECO:0000256" key="1">
    <source>
        <dbReference type="SAM" id="SignalP"/>
    </source>
</evidence>
<feature type="chain" id="PRO_5047229483" evidence="1">
    <location>
        <begin position="22"/>
        <end position="143"/>
    </location>
</feature>
<keyword evidence="1" id="KW-0732">Signal</keyword>
<dbReference type="Proteomes" id="UP001429564">
    <property type="component" value="Unassembled WGS sequence"/>
</dbReference>
<accession>A0ABX0WBR3</accession>
<sequence length="143" mass="15399">MFWTHMKNSLSIMAICMTAVAACAVEANNFKSLSYGARAYPHDGVVFEVVPPIGSTRAAFWCAGSEYARRFLGAGWQTPFYVVRGLGTGEVSGRKDTVLFSLEPVGAQAQSNGIFQFNGFNPGSAKTVQSADTDCDPFLLDLI</sequence>
<evidence type="ECO:0000313" key="2">
    <source>
        <dbReference type="EMBL" id="NIZ63116.1"/>
    </source>
</evidence>
<feature type="signal peptide" evidence="1">
    <location>
        <begin position="1"/>
        <end position="21"/>
    </location>
</feature>
<reference evidence="2 3" key="1">
    <citation type="submission" date="2018-05" db="EMBL/GenBank/DDBJ databases">
        <authorList>
            <person name="Zhang Y.-J."/>
        </authorList>
    </citation>
    <scope>NUCLEOTIDE SEQUENCE [LARGE SCALE GENOMIC DNA]</scope>
    <source>
        <strain evidence="2 3">CY04</strain>
    </source>
</reference>
<proteinExistence type="predicted"/>
<name>A0ABX0WBR3_9RHOB</name>
<protein>
    <submittedName>
        <fullName evidence="2">Uncharacterized protein</fullName>
    </submittedName>
</protein>